<dbReference type="InterPro" id="IPR046155">
    <property type="entry name" value="DUF6157"/>
</dbReference>
<keyword evidence="2" id="KW-1185">Reference proteome</keyword>
<gene>
    <name evidence="1" type="ORF">SAMN04487894_101637</name>
</gene>
<dbReference type="AlphaFoldDB" id="A0A1G6JTN2"/>
<evidence type="ECO:0000313" key="2">
    <source>
        <dbReference type="Proteomes" id="UP000198757"/>
    </source>
</evidence>
<dbReference type="STRING" id="1285928.SAMN04487894_101637"/>
<dbReference type="RefSeq" id="WP_090388541.1">
    <property type="nucleotide sequence ID" value="NZ_FMZO01000001.1"/>
</dbReference>
<sequence length="138" mass="15647">MNLHTTNYFNAFILVAEDSPANSGEVPPVKDGQLTAANIQFEMVRKNPYRYTSDDVLFEVYAQKNDLTKTEYKAAREKFFSKGQACFRASPLTKRYGWGVHSNAEGKIALYGAETKEYAQFLKNRSLTIVKAMRSSRS</sequence>
<protein>
    <submittedName>
        <fullName evidence="1">Uncharacterized protein</fullName>
    </submittedName>
</protein>
<accession>A0A1G6JTN2</accession>
<organism evidence="1 2">
    <name type="scientific">Niabella drilacis (strain DSM 25811 / CCM 8410 / CCUG 62505 / LMG 26954 / E90)</name>
    <dbReference type="NCBI Taxonomy" id="1285928"/>
    <lineage>
        <taxon>Bacteria</taxon>
        <taxon>Pseudomonadati</taxon>
        <taxon>Bacteroidota</taxon>
        <taxon>Chitinophagia</taxon>
        <taxon>Chitinophagales</taxon>
        <taxon>Chitinophagaceae</taxon>
        <taxon>Niabella</taxon>
    </lineage>
</organism>
<proteinExistence type="predicted"/>
<dbReference type="Proteomes" id="UP000198757">
    <property type="component" value="Unassembled WGS sequence"/>
</dbReference>
<reference evidence="2" key="1">
    <citation type="submission" date="2016-10" db="EMBL/GenBank/DDBJ databases">
        <authorList>
            <person name="Varghese N."/>
            <person name="Submissions S."/>
        </authorList>
    </citation>
    <scope>NUCLEOTIDE SEQUENCE [LARGE SCALE GENOMIC DNA]</scope>
    <source>
        <strain evidence="2">DSM 25811 / CCM 8410 / LMG 26954 / E90</strain>
    </source>
</reference>
<name>A0A1G6JTN2_NIADE</name>
<dbReference type="EMBL" id="FMZO01000001">
    <property type="protein sequence ID" value="SDC22102.1"/>
    <property type="molecule type" value="Genomic_DNA"/>
</dbReference>
<dbReference type="Pfam" id="PF19654">
    <property type="entry name" value="DUF6157"/>
    <property type="match status" value="1"/>
</dbReference>
<dbReference type="OrthoDB" id="2361182at2"/>
<evidence type="ECO:0000313" key="1">
    <source>
        <dbReference type="EMBL" id="SDC22102.1"/>
    </source>
</evidence>